<comment type="caution">
    <text evidence="1">The sequence shown here is derived from an EMBL/GenBank/DDBJ whole genome shotgun (WGS) entry which is preliminary data.</text>
</comment>
<proteinExistence type="predicted"/>
<evidence type="ECO:0000313" key="1">
    <source>
        <dbReference type="EMBL" id="KAI6093841.1"/>
    </source>
</evidence>
<evidence type="ECO:0000313" key="2">
    <source>
        <dbReference type="Proteomes" id="UP001497680"/>
    </source>
</evidence>
<protein>
    <submittedName>
        <fullName evidence="1">Crossover junction endonuclease MUS81</fullName>
    </submittedName>
</protein>
<gene>
    <name evidence="1" type="ORF">F4821DRAFT_5932</name>
</gene>
<sequence>MPVEEPCANPLLLGWVQEWVDQARDRNSKGVTTYKKAYAALKACPVTFQHPSQLQQLKGFGPKLCDRLTEKLVKHCRENGLPTPKRPRRSIIPGLADGDGDDQEDGERPPKRQRKAKPYVPTLHSGPYAIILGLATLEEGNRNGMTKPQLIEVAQPHCDASFTAPSDPRSFYTAWNSMKTLLDKDIVYERGRPTRRYHLTDEGWEVARRIQQTRNPAQPEPAQPIQPVQSVQPEPQPHVLDDAGPQRSNRSPSLEVQDRAEETSSYIDVVANAANTDSSSGHPKPLELPKFRPIRLAPGSFEVQLVLDVREVRAKTDRDYMQNELAKKGVTPIMRSLELGDALWVAKCRDANFLSRLGAEGDEVVLDYIVERKRLDDLISSVKDGRFHEQKFRLKRSGIKNIIYIVEEISMDSEVLDRRASMLQSAIASTQAVNGFFVKKTQKMDDTIRYLTRMTMLLKKQYEDKSLLVIPTEILTAQNYLPGLADLRGKEPTTDYHITYPAFASLASKSDMMTLRDLFLKMLMCTRNVSATKALEIQKRWKTPYEFIKAYENCGEGEGGKKRKGEMVSEQMRSLVGPGKITKPLSMKIAEIWADT</sequence>
<keyword evidence="2" id="KW-1185">Reference proteome</keyword>
<accession>A0ACC0DLS4</accession>
<keyword evidence="1" id="KW-0540">Nuclease</keyword>
<keyword evidence="1" id="KW-0255">Endonuclease</keyword>
<name>A0ACC0DLS4_9PEZI</name>
<dbReference type="Proteomes" id="UP001497680">
    <property type="component" value="Unassembled WGS sequence"/>
</dbReference>
<dbReference type="EMBL" id="MU394280">
    <property type="protein sequence ID" value="KAI6093841.1"/>
    <property type="molecule type" value="Genomic_DNA"/>
</dbReference>
<keyword evidence="1" id="KW-0378">Hydrolase</keyword>
<reference evidence="1 2" key="1">
    <citation type="journal article" date="2022" name="New Phytol.">
        <title>Ecological generalism drives hyperdiversity of secondary metabolite gene clusters in xylarialean endophytes.</title>
        <authorList>
            <person name="Franco M.E.E."/>
            <person name="Wisecaver J.H."/>
            <person name="Arnold A.E."/>
            <person name="Ju Y.M."/>
            <person name="Slot J.C."/>
            <person name="Ahrendt S."/>
            <person name="Moore L.P."/>
            <person name="Eastman K.E."/>
            <person name="Scott K."/>
            <person name="Konkel Z."/>
            <person name="Mondo S.J."/>
            <person name="Kuo A."/>
            <person name="Hayes R.D."/>
            <person name="Haridas S."/>
            <person name="Andreopoulos B."/>
            <person name="Riley R."/>
            <person name="LaButti K."/>
            <person name="Pangilinan J."/>
            <person name="Lipzen A."/>
            <person name="Amirebrahimi M."/>
            <person name="Yan J."/>
            <person name="Adam C."/>
            <person name="Keymanesh K."/>
            <person name="Ng V."/>
            <person name="Louie K."/>
            <person name="Northen T."/>
            <person name="Drula E."/>
            <person name="Henrissat B."/>
            <person name="Hsieh H.M."/>
            <person name="Youens-Clark K."/>
            <person name="Lutzoni F."/>
            <person name="Miadlikowska J."/>
            <person name="Eastwood D.C."/>
            <person name="Hamelin R.C."/>
            <person name="Grigoriev I.V."/>
            <person name="U'Ren J.M."/>
        </authorList>
    </citation>
    <scope>NUCLEOTIDE SEQUENCE [LARGE SCALE GENOMIC DNA]</scope>
    <source>
        <strain evidence="1 2">ER1909</strain>
    </source>
</reference>
<organism evidence="1 2">
    <name type="scientific">Hypoxylon rubiginosum</name>
    <dbReference type="NCBI Taxonomy" id="110542"/>
    <lineage>
        <taxon>Eukaryota</taxon>
        <taxon>Fungi</taxon>
        <taxon>Dikarya</taxon>
        <taxon>Ascomycota</taxon>
        <taxon>Pezizomycotina</taxon>
        <taxon>Sordariomycetes</taxon>
        <taxon>Xylariomycetidae</taxon>
        <taxon>Xylariales</taxon>
        <taxon>Hypoxylaceae</taxon>
        <taxon>Hypoxylon</taxon>
    </lineage>
</organism>